<dbReference type="EMBL" id="MKHE01000006">
    <property type="protein sequence ID" value="OWK13733.1"/>
    <property type="molecule type" value="Genomic_DNA"/>
</dbReference>
<comment type="caution">
    <text evidence="2">The sequence shown here is derived from an EMBL/GenBank/DDBJ whole genome shotgun (WGS) entry which is preliminary data.</text>
</comment>
<evidence type="ECO:0000313" key="2">
    <source>
        <dbReference type="EMBL" id="OWK13733.1"/>
    </source>
</evidence>
<dbReference type="PANTHER" id="PTHR47391:SF1">
    <property type="entry name" value="BIORIENTATION OF CHROMOSOMES IN CELL DIVISION 1 LIKE 1"/>
    <property type="match status" value="1"/>
</dbReference>
<keyword evidence="3" id="KW-1185">Reference proteome</keyword>
<feature type="compositionally biased region" description="Polar residues" evidence="1">
    <location>
        <begin position="21"/>
        <end position="35"/>
    </location>
</feature>
<evidence type="ECO:0000256" key="1">
    <source>
        <dbReference type="SAM" id="MobiDB-lite"/>
    </source>
</evidence>
<gene>
    <name evidence="2" type="ORF">Celaphus_00017245</name>
</gene>
<dbReference type="Proteomes" id="UP000242450">
    <property type="component" value="Chromosome 6"/>
</dbReference>
<reference evidence="2 3" key="1">
    <citation type="journal article" date="2018" name="Mol. Genet. Genomics">
        <title>The red deer Cervus elaphus genome CerEla1.0: sequencing, annotating, genes, and chromosomes.</title>
        <authorList>
            <person name="Bana N.A."/>
            <person name="Nyiri A."/>
            <person name="Nagy J."/>
            <person name="Frank K."/>
            <person name="Nagy T."/>
            <person name="Steger V."/>
            <person name="Schiller M."/>
            <person name="Lakatos P."/>
            <person name="Sugar L."/>
            <person name="Horn P."/>
            <person name="Barta E."/>
            <person name="Orosz L."/>
        </authorList>
    </citation>
    <scope>NUCLEOTIDE SEQUENCE [LARGE SCALE GENOMIC DNA]</scope>
    <source>
        <strain evidence="2">Hungarian</strain>
    </source>
</reference>
<feature type="region of interest" description="Disordered" evidence="1">
    <location>
        <begin position="17"/>
        <end position="66"/>
    </location>
</feature>
<evidence type="ECO:0000313" key="3">
    <source>
        <dbReference type="Proteomes" id="UP000242450"/>
    </source>
</evidence>
<protein>
    <submittedName>
        <fullName evidence="2">Uncharacterized protein</fullName>
    </submittedName>
</protein>
<accession>A0A212D690</accession>
<dbReference type="AlphaFoldDB" id="A0A212D690"/>
<name>A0A212D690_CEREH</name>
<sequence>MWPEASGEKRAGALVSLGNAPLTSVSCRSKAQLSPSAKRKREASPPGARTRGQQRVEEAPVKKAKR</sequence>
<feature type="compositionally biased region" description="Basic and acidic residues" evidence="1">
    <location>
        <begin position="54"/>
        <end position="66"/>
    </location>
</feature>
<dbReference type="OrthoDB" id="7605699at2759"/>
<dbReference type="InterPro" id="IPR043244">
    <property type="entry name" value="BOD1L1"/>
</dbReference>
<dbReference type="PANTHER" id="PTHR47391">
    <property type="entry name" value="BIORIENTATION OF CHROMOSOMES IN CELL DIVISION 1 LIKE 1"/>
    <property type="match status" value="1"/>
</dbReference>
<organism evidence="2 3">
    <name type="scientific">Cervus elaphus hippelaphus</name>
    <name type="common">European red deer</name>
    <dbReference type="NCBI Taxonomy" id="46360"/>
    <lineage>
        <taxon>Eukaryota</taxon>
        <taxon>Metazoa</taxon>
        <taxon>Chordata</taxon>
        <taxon>Craniata</taxon>
        <taxon>Vertebrata</taxon>
        <taxon>Euteleostomi</taxon>
        <taxon>Mammalia</taxon>
        <taxon>Eutheria</taxon>
        <taxon>Laurasiatheria</taxon>
        <taxon>Artiodactyla</taxon>
        <taxon>Ruminantia</taxon>
        <taxon>Pecora</taxon>
        <taxon>Cervidae</taxon>
        <taxon>Cervinae</taxon>
        <taxon>Cervus</taxon>
    </lineage>
</organism>
<proteinExistence type="predicted"/>